<protein>
    <submittedName>
        <fullName evidence="1">Uncharacterized protein</fullName>
    </submittedName>
</protein>
<organism evidence="1 2">
    <name type="scientific">Neoarthrinium moseri</name>
    <dbReference type="NCBI Taxonomy" id="1658444"/>
    <lineage>
        <taxon>Eukaryota</taxon>
        <taxon>Fungi</taxon>
        <taxon>Dikarya</taxon>
        <taxon>Ascomycota</taxon>
        <taxon>Pezizomycotina</taxon>
        <taxon>Sordariomycetes</taxon>
        <taxon>Xylariomycetidae</taxon>
        <taxon>Amphisphaeriales</taxon>
        <taxon>Apiosporaceae</taxon>
        <taxon>Neoarthrinium</taxon>
    </lineage>
</organism>
<accession>A0A9P9W970</accession>
<name>A0A9P9W970_9PEZI</name>
<evidence type="ECO:0000313" key="1">
    <source>
        <dbReference type="EMBL" id="KAI1852144.1"/>
    </source>
</evidence>
<gene>
    <name evidence="1" type="ORF">JX265_013115</name>
</gene>
<evidence type="ECO:0000313" key="2">
    <source>
        <dbReference type="Proteomes" id="UP000829685"/>
    </source>
</evidence>
<dbReference type="EMBL" id="JAFIMR010000063">
    <property type="protein sequence ID" value="KAI1852144.1"/>
    <property type="molecule type" value="Genomic_DNA"/>
</dbReference>
<comment type="caution">
    <text evidence="1">The sequence shown here is derived from an EMBL/GenBank/DDBJ whole genome shotgun (WGS) entry which is preliminary data.</text>
</comment>
<sequence>MLRPATCAAPNQANPLEKLPDEILQKILNFAMLRPSPFYIDWDRDSEKTQQGTIAFSGSAACSITMTIDYPHSSTTTRLIRCLPDSQAIHCADWLRINTTSRRIRRLGKEAYFANKIVAINTRRTSSDSKFFGKEDNLLLRQRVRHVIFANLNFQSPAELMSMPRRVAVFERLQHFTLFYGFRLGDQLECLTTPMSHRVGQEGAQSGVTEVPPTLKDLLRRIGVPSELNMDIMVACGTTWEFYRSSLAQHVYPMLRFKAEVLEQTKSLS</sequence>
<dbReference type="AlphaFoldDB" id="A0A9P9W970"/>
<dbReference type="OrthoDB" id="5340558at2759"/>
<dbReference type="Proteomes" id="UP000829685">
    <property type="component" value="Unassembled WGS sequence"/>
</dbReference>
<reference evidence="1" key="1">
    <citation type="submission" date="2021-03" db="EMBL/GenBank/DDBJ databases">
        <title>Revisited historic fungal species revealed as producer of novel bioactive compounds through whole genome sequencing and comparative genomics.</title>
        <authorList>
            <person name="Vignolle G.A."/>
            <person name="Hochenegger N."/>
            <person name="Mach R.L."/>
            <person name="Mach-Aigner A.R."/>
            <person name="Javad Rahimi M."/>
            <person name="Salim K.A."/>
            <person name="Chan C.M."/>
            <person name="Lim L.B.L."/>
            <person name="Cai F."/>
            <person name="Druzhinina I.S."/>
            <person name="U'Ren J.M."/>
            <person name="Derntl C."/>
        </authorList>
    </citation>
    <scope>NUCLEOTIDE SEQUENCE</scope>
    <source>
        <strain evidence="1">TUCIM 5799</strain>
    </source>
</reference>
<keyword evidence="2" id="KW-1185">Reference proteome</keyword>
<proteinExistence type="predicted"/>